<dbReference type="Proteomes" id="UP000434957">
    <property type="component" value="Unassembled WGS sequence"/>
</dbReference>
<dbReference type="PANTHER" id="PTHR37558:SF1">
    <property type="entry name" value="HTH CENPB-TYPE DOMAIN-CONTAINING PROTEIN"/>
    <property type="match status" value="1"/>
</dbReference>
<organism evidence="3 7">
    <name type="scientific">Phytophthora rubi</name>
    <dbReference type="NCBI Taxonomy" id="129364"/>
    <lineage>
        <taxon>Eukaryota</taxon>
        <taxon>Sar</taxon>
        <taxon>Stramenopiles</taxon>
        <taxon>Oomycota</taxon>
        <taxon>Peronosporomycetes</taxon>
        <taxon>Peronosporales</taxon>
        <taxon>Peronosporaceae</taxon>
        <taxon>Phytophthora</taxon>
    </lineage>
</organism>
<evidence type="ECO:0000313" key="6">
    <source>
        <dbReference type="Proteomes" id="UP000434957"/>
    </source>
</evidence>
<dbReference type="Proteomes" id="UP000429607">
    <property type="component" value="Unassembled WGS sequence"/>
</dbReference>
<dbReference type="PANTHER" id="PTHR37558">
    <property type="entry name" value="HTH CENPB-TYPE DOMAIN-CONTAINING PROTEIN"/>
    <property type="match status" value="1"/>
</dbReference>
<dbReference type="EMBL" id="QXFT01000626">
    <property type="protein sequence ID" value="KAE9339295.1"/>
    <property type="molecule type" value="Genomic_DNA"/>
</dbReference>
<comment type="caution">
    <text evidence="3">The sequence shown here is derived from an EMBL/GenBank/DDBJ whole genome shotgun (WGS) entry which is preliminary data.</text>
</comment>
<protein>
    <submittedName>
        <fullName evidence="3">Uncharacterized protein</fullName>
    </submittedName>
</protein>
<proteinExistence type="predicted"/>
<dbReference type="AlphaFoldDB" id="A0A6A3MAK6"/>
<dbReference type="OrthoDB" id="124949at2759"/>
<dbReference type="Proteomes" id="UP000435112">
    <property type="component" value="Unassembled WGS sequence"/>
</dbReference>
<reference evidence="5 7" key="1">
    <citation type="submission" date="2018-09" db="EMBL/GenBank/DDBJ databases">
        <title>Genomic investigation of the strawberry pathogen Phytophthora fragariae indicates pathogenicity is determined by transcriptional variation in three key races.</title>
        <authorList>
            <person name="Adams T.M."/>
            <person name="Armitage A.D."/>
            <person name="Sobczyk M.K."/>
            <person name="Bates H.J."/>
            <person name="Dunwell J.M."/>
            <person name="Nellist C.F."/>
            <person name="Harrison R.J."/>
        </authorList>
    </citation>
    <scope>NUCLEOTIDE SEQUENCE [LARGE SCALE GENOMIC DNA]</scope>
    <source>
        <strain evidence="2 5">SCRP249</strain>
        <strain evidence="3 7">SCRP324</strain>
        <strain evidence="4 6">SCRP333</strain>
    </source>
</reference>
<feature type="compositionally biased region" description="Basic and acidic residues" evidence="1">
    <location>
        <begin position="95"/>
        <end position="120"/>
    </location>
</feature>
<dbReference type="EMBL" id="QXFV01001264">
    <property type="protein sequence ID" value="KAE9010350.1"/>
    <property type="molecule type" value="Genomic_DNA"/>
</dbReference>
<name>A0A6A3MAK6_9STRA</name>
<evidence type="ECO:0000313" key="2">
    <source>
        <dbReference type="EMBL" id="KAE9010350.1"/>
    </source>
</evidence>
<keyword evidence="6" id="KW-1185">Reference proteome</keyword>
<feature type="region of interest" description="Disordered" evidence="1">
    <location>
        <begin position="95"/>
        <end position="133"/>
    </location>
</feature>
<sequence length="153" mass="17340">MHVRFDDCDDETLLQEILTANPFQANHGTKTAARDEVAVPLGLDVVARRCRERCTLLVSHFKAKMDKNAAASGIDKYHTESDDLLANVLENSEIIRDEKKQANETKEQDAKRADTMRDDTMEGMGKKKSKHNSFKELLGHAKERVEFARPVEL</sequence>
<dbReference type="EMBL" id="QXFU01000584">
    <property type="protein sequence ID" value="KAE9028572.1"/>
    <property type="molecule type" value="Genomic_DNA"/>
</dbReference>
<evidence type="ECO:0000313" key="7">
    <source>
        <dbReference type="Proteomes" id="UP000435112"/>
    </source>
</evidence>
<evidence type="ECO:0000313" key="5">
    <source>
        <dbReference type="Proteomes" id="UP000429607"/>
    </source>
</evidence>
<gene>
    <name evidence="2" type="ORF">PR001_g16199</name>
    <name evidence="3" type="ORF">PR002_g10368</name>
    <name evidence="4" type="ORF">PR003_g11091</name>
</gene>
<accession>A0A6A3MAK6</accession>
<evidence type="ECO:0000313" key="3">
    <source>
        <dbReference type="EMBL" id="KAE9028572.1"/>
    </source>
</evidence>
<evidence type="ECO:0000256" key="1">
    <source>
        <dbReference type="SAM" id="MobiDB-lite"/>
    </source>
</evidence>
<evidence type="ECO:0000313" key="4">
    <source>
        <dbReference type="EMBL" id="KAE9339295.1"/>
    </source>
</evidence>